<dbReference type="HAMAP" id="MF_02087">
    <property type="entry name" value="PLP_homeostasis"/>
    <property type="match status" value="1"/>
</dbReference>
<comment type="caution">
    <text evidence="5">The sequence shown here is derived from an EMBL/GenBank/DDBJ whole genome shotgun (WGS) entry which is preliminary data.</text>
</comment>
<feature type="modified residue" description="N6-(pyridoxal phosphate)lysine" evidence="2">
    <location>
        <position position="40"/>
    </location>
</feature>
<evidence type="ECO:0000256" key="2">
    <source>
        <dbReference type="HAMAP-Rule" id="MF_02087"/>
    </source>
</evidence>
<protein>
    <recommendedName>
        <fullName evidence="2">Pyridoxal phosphate homeostasis protein</fullName>
        <shortName evidence="2">PLP homeostasis protein</shortName>
    </recommendedName>
</protein>
<comment type="function">
    <text evidence="2">Pyridoxal 5'-phosphate (PLP)-binding protein, which is involved in PLP homeostasis.</text>
</comment>
<comment type="similarity">
    <text evidence="2 3">Belongs to the pyridoxal phosphate-binding protein YggS/PROSC family.</text>
</comment>
<name>A0ABP4TQR8_9ACTN</name>
<dbReference type="PROSITE" id="PS01211">
    <property type="entry name" value="UPF0001"/>
    <property type="match status" value="1"/>
</dbReference>
<evidence type="ECO:0000313" key="6">
    <source>
        <dbReference type="Proteomes" id="UP001500618"/>
    </source>
</evidence>
<evidence type="ECO:0000256" key="3">
    <source>
        <dbReference type="RuleBase" id="RU004514"/>
    </source>
</evidence>
<dbReference type="PIRSF" id="PIRSF004848">
    <property type="entry name" value="YBL036c_PLPDEIII"/>
    <property type="match status" value="1"/>
</dbReference>
<dbReference type="Pfam" id="PF01168">
    <property type="entry name" value="Ala_racemase_N"/>
    <property type="match status" value="1"/>
</dbReference>
<keyword evidence="1 2" id="KW-0663">Pyridoxal phosphate</keyword>
<dbReference type="NCBIfam" id="TIGR00044">
    <property type="entry name" value="YggS family pyridoxal phosphate-dependent enzyme"/>
    <property type="match status" value="1"/>
</dbReference>
<proteinExistence type="inferred from homology"/>
<evidence type="ECO:0000313" key="5">
    <source>
        <dbReference type="EMBL" id="GAA1692155.1"/>
    </source>
</evidence>
<evidence type="ECO:0000259" key="4">
    <source>
        <dbReference type="Pfam" id="PF01168"/>
    </source>
</evidence>
<gene>
    <name evidence="5" type="ORF">GCM10009765_46900</name>
</gene>
<reference evidence="6" key="1">
    <citation type="journal article" date="2019" name="Int. J. Syst. Evol. Microbiol.">
        <title>The Global Catalogue of Microorganisms (GCM) 10K type strain sequencing project: providing services to taxonomists for standard genome sequencing and annotation.</title>
        <authorList>
            <consortium name="The Broad Institute Genomics Platform"/>
            <consortium name="The Broad Institute Genome Sequencing Center for Infectious Disease"/>
            <person name="Wu L."/>
            <person name="Ma J."/>
        </authorList>
    </citation>
    <scope>NUCLEOTIDE SEQUENCE [LARGE SCALE GENOMIC DNA]</scope>
    <source>
        <strain evidence="6">JCM 14718</strain>
    </source>
</reference>
<dbReference type="PANTHER" id="PTHR10146:SF14">
    <property type="entry name" value="PYRIDOXAL PHOSPHATE HOMEOSTASIS PROTEIN"/>
    <property type="match status" value="1"/>
</dbReference>
<accession>A0ABP4TQR8</accession>
<dbReference type="InterPro" id="IPR029066">
    <property type="entry name" value="PLP-binding_barrel"/>
</dbReference>
<dbReference type="CDD" id="cd00635">
    <property type="entry name" value="PLPDE_III_YBL036c_like"/>
    <property type="match status" value="1"/>
</dbReference>
<dbReference type="EMBL" id="BAAANY010000019">
    <property type="protein sequence ID" value="GAA1692155.1"/>
    <property type="molecule type" value="Genomic_DNA"/>
</dbReference>
<dbReference type="Proteomes" id="UP001500618">
    <property type="component" value="Unassembled WGS sequence"/>
</dbReference>
<dbReference type="Gene3D" id="3.20.20.10">
    <property type="entry name" value="Alanine racemase"/>
    <property type="match status" value="1"/>
</dbReference>
<organism evidence="5 6">
    <name type="scientific">Fodinicola feengrottensis</name>
    <dbReference type="NCBI Taxonomy" id="435914"/>
    <lineage>
        <taxon>Bacteria</taxon>
        <taxon>Bacillati</taxon>
        <taxon>Actinomycetota</taxon>
        <taxon>Actinomycetes</taxon>
        <taxon>Mycobacteriales</taxon>
        <taxon>Fodinicola</taxon>
    </lineage>
</organism>
<feature type="domain" description="Alanine racemase N-terminal" evidence="4">
    <location>
        <begin position="19"/>
        <end position="246"/>
    </location>
</feature>
<sequence length="251" mass="26097">MTARRAELAANRVAVLERIAAAARLAGREPADVTLIAVTKTFPADDVVTLADLGQRDVAENRDQEAAGKAAAVAAAAPDHPAVAGLRWHFVGQLQRNKVASVVQYADVVHSVDRARLVTALDTAAARHRDRPLEVLLQVDLRPLVAVTGPAPSIGERGGVLPDDLLALAGTVTRSDNLQLGGLMAVAPLGANPAEAFARLADLAERLRGEFPQARIISAGMSGDADAAIAYGATHVRIGTALLGGRSARLM</sequence>
<dbReference type="RefSeq" id="WP_344312589.1">
    <property type="nucleotide sequence ID" value="NZ_BAAANY010000019.1"/>
</dbReference>
<dbReference type="PANTHER" id="PTHR10146">
    <property type="entry name" value="PROLINE SYNTHETASE CO-TRANSCRIBED BACTERIAL HOMOLOG PROTEIN"/>
    <property type="match status" value="1"/>
</dbReference>
<keyword evidence="6" id="KW-1185">Reference proteome</keyword>
<evidence type="ECO:0000256" key="1">
    <source>
        <dbReference type="ARBA" id="ARBA00022898"/>
    </source>
</evidence>
<dbReference type="InterPro" id="IPR001608">
    <property type="entry name" value="Ala_racemase_N"/>
</dbReference>
<dbReference type="InterPro" id="IPR011078">
    <property type="entry name" value="PyrdxlP_homeostasis"/>
</dbReference>
<dbReference type="SUPFAM" id="SSF51419">
    <property type="entry name" value="PLP-binding barrel"/>
    <property type="match status" value="1"/>
</dbReference>